<keyword evidence="1" id="KW-0597">Phosphoprotein</keyword>
<evidence type="ECO:0000256" key="5">
    <source>
        <dbReference type="ARBA" id="ARBA00022840"/>
    </source>
</evidence>
<dbReference type="InterPro" id="IPR005467">
    <property type="entry name" value="His_kinase_dom"/>
</dbReference>
<keyword evidence="9" id="KW-1185">Reference proteome</keyword>
<evidence type="ECO:0000256" key="3">
    <source>
        <dbReference type="ARBA" id="ARBA00022741"/>
    </source>
</evidence>
<evidence type="ECO:0000259" key="7">
    <source>
        <dbReference type="PROSITE" id="PS50109"/>
    </source>
</evidence>
<dbReference type="PANTHER" id="PTHR43065">
    <property type="entry name" value="SENSOR HISTIDINE KINASE"/>
    <property type="match status" value="1"/>
</dbReference>
<keyword evidence="4 8" id="KW-0418">Kinase</keyword>
<evidence type="ECO:0000256" key="6">
    <source>
        <dbReference type="ARBA" id="ARBA00023012"/>
    </source>
</evidence>
<sequence>MIADNSKGMNESVKLKIFNYLFTTKLVSKGTGLRLAIARQIVEETHRGKLSCNCVLGEGTEFIIEITV</sequence>
<reference evidence="8 9" key="1">
    <citation type="submission" date="2017-11" db="EMBL/GenBank/DDBJ databases">
        <title>Complete genome of a free-living desiccation-tolerant cyanobacterium and its photosynthetic adaptation to extreme terrestrial habitat.</title>
        <authorList>
            <person name="Shang J."/>
        </authorList>
    </citation>
    <scope>NUCLEOTIDE SEQUENCE [LARGE SCALE GENOMIC DNA]</scope>
    <source>
        <strain evidence="8 9">CCNUN1</strain>
    </source>
</reference>
<keyword evidence="3" id="KW-0547">Nucleotide-binding</keyword>
<dbReference type="InterPro" id="IPR036890">
    <property type="entry name" value="HATPase_C_sf"/>
</dbReference>
<dbReference type="Pfam" id="PF02518">
    <property type="entry name" value="HATPase_c"/>
    <property type="match status" value="1"/>
</dbReference>
<proteinExistence type="predicted"/>
<keyword evidence="6" id="KW-0902">Two-component regulatory system</keyword>
<dbReference type="PROSITE" id="PS50109">
    <property type="entry name" value="HIS_KIN"/>
    <property type="match status" value="1"/>
</dbReference>
<name>A0A2K8SU19_9NOSO</name>
<feature type="domain" description="Histidine kinase" evidence="7">
    <location>
        <begin position="1"/>
        <end position="68"/>
    </location>
</feature>
<dbReference type="Proteomes" id="UP000232003">
    <property type="component" value="Chromosome"/>
</dbReference>
<dbReference type="GO" id="GO:0000160">
    <property type="term" value="P:phosphorelay signal transduction system"/>
    <property type="evidence" value="ECO:0007669"/>
    <property type="project" value="UniProtKB-KW"/>
</dbReference>
<dbReference type="PANTHER" id="PTHR43065:SF10">
    <property type="entry name" value="PEROXIDE STRESS-ACTIVATED HISTIDINE KINASE MAK3"/>
    <property type="match status" value="1"/>
</dbReference>
<dbReference type="SUPFAM" id="SSF55874">
    <property type="entry name" value="ATPase domain of HSP90 chaperone/DNA topoisomerase II/histidine kinase"/>
    <property type="match status" value="1"/>
</dbReference>
<dbReference type="AlphaFoldDB" id="A0A2K8SU19"/>
<dbReference type="EMBL" id="CP024785">
    <property type="protein sequence ID" value="AUB38964.1"/>
    <property type="molecule type" value="Genomic_DNA"/>
</dbReference>
<evidence type="ECO:0000313" key="9">
    <source>
        <dbReference type="Proteomes" id="UP000232003"/>
    </source>
</evidence>
<dbReference type="KEGG" id="nfl:COO91_04944"/>
<protein>
    <submittedName>
        <fullName evidence="8">Serine/threonine protein kinase</fullName>
    </submittedName>
</protein>
<keyword evidence="2" id="KW-0808">Transferase</keyword>
<keyword evidence="5" id="KW-0067">ATP-binding</keyword>
<dbReference type="Gene3D" id="3.30.565.10">
    <property type="entry name" value="Histidine kinase-like ATPase, C-terminal domain"/>
    <property type="match status" value="1"/>
</dbReference>
<evidence type="ECO:0000313" key="8">
    <source>
        <dbReference type="EMBL" id="AUB38964.1"/>
    </source>
</evidence>
<evidence type="ECO:0000256" key="1">
    <source>
        <dbReference type="ARBA" id="ARBA00022553"/>
    </source>
</evidence>
<dbReference type="GO" id="GO:0005524">
    <property type="term" value="F:ATP binding"/>
    <property type="evidence" value="ECO:0007669"/>
    <property type="project" value="UniProtKB-KW"/>
</dbReference>
<evidence type="ECO:0000256" key="4">
    <source>
        <dbReference type="ARBA" id="ARBA00022777"/>
    </source>
</evidence>
<evidence type="ECO:0000256" key="2">
    <source>
        <dbReference type="ARBA" id="ARBA00022679"/>
    </source>
</evidence>
<dbReference type="InterPro" id="IPR003594">
    <property type="entry name" value="HATPase_dom"/>
</dbReference>
<organism evidence="8 9">
    <name type="scientific">Nostoc flagelliforme CCNUN1</name>
    <dbReference type="NCBI Taxonomy" id="2038116"/>
    <lineage>
        <taxon>Bacteria</taxon>
        <taxon>Bacillati</taxon>
        <taxon>Cyanobacteriota</taxon>
        <taxon>Cyanophyceae</taxon>
        <taxon>Nostocales</taxon>
        <taxon>Nostocaceae</taxon>
        <taxon>Nostoc</taxon>
    </lineage>
</organism>
<gene>
    <name evidence="8" type="ORF">COO91_04944</name>
</gene>
<keyword evidence="8" id="KW-0723">Serine/threonine-protein kinase</keyword>
<accession>A0A2K8SU19</accession>
<dbReference type="GO" id="GO:0004674">
    <property type="term" value="F:protein serine/threonine kinase activity"/>
    <property type="evidence" value="ECO:0007669"/>
    <property type="project" value="UniProtKB-KW"/>
</dbReference>